<accession>A0A059A532</accession>
<gene>
    <name evidence="2" type="ORF">EUGRSUZ_K02479</name>
</gene>
<keyword evidence="1" id="KW-0472">Membrane</keyword>
<sequence length="78" mass="9404">MTEDGKCESGRSWWMHKNITETETEGGNLEKDWTIRFYRLILINEIFFVMIDSFKTLISAQKKKKKKTHCWYKTLLIN</sequence>
<feature type="transmembrane region" description="Helical" evidence="1">
    <location>
        <begin position="37"/>
        <end position="58"/>
    </location>
</feature>
<reference evidence="2" key="1">
    <citation type="submission" date="2013-07" db="EMBL/GenBank/DDBJ databases">
        <title>The genome of Eucalyptus grandis.</title>
        <authorList>
            <person name="Schmutz J."/>
            <person name="Hayes R."/>
            <person name="Myburg A."/>
            <person name="Tuskan G."/>
            <person name="Grattapaglia D."/>
            <person name="Rokhsar D.S."/>
        </authorList>
    </citation>
    <scope>NUCLEOTIDE SEQUENCE</scope>
    <source>
        <tissue evidence="2">Leaf extractions</tissue>
    </source>
</reference>
<evidence type="ECO:0000313" key="2">
    <source>
        <dbReference type="EMBL" id="KCW48844.1"/>
    </source>
</evidence>
<dbReference type="EMBL" id="KK198763">
    <property type="protein sequence ID" value="KCW48844.1"/>
    <property type="molecule type" value="Genomic_DNA"/>
</dbReference>
<proteinExistence type="predicted"/>
<organism evidence="2">
    <name type="scientific">Eucalyptus grandis</name>
    <name type="common">Flooded gum</name>
    <dbReference type="NCBI Taxonomy" id="71139"/>
    <lineage>
        <taxon>Eukaryota</taxon>
        <taxon>Viridiplantae</taxon>
        <taxon>Streptophyta</taxon>
        <taxon>Embryophyta</taxon>
        <taxon>Tracheophyta</taxon>
        <taxon>Spermatophyta</taxon>
        <taxon>Magnoliopsida</taxon>
        <taxon>eudicotyledons</taxon>
        <taxon>Gunneridae</taxon>
        <taxon>Pentapetalae</taxon>
        <taxon>rosids</taxon>
        <taxon>malvids</taxon>
        <taxon>Myrtales</taxon>
        <taxon>Myrtaceae</taxon>
        <taxon>Myrtoideae</taxon>
        <taxon>Eucalypteae</taxon>
        <taxon>Eucalyptus</taxon>
    </lineage>
</organism>
<dbReference type="AlphaFoldDB" id="A0A059A532"/>
<dbReference type="InParanoid" id="A0A059A532"/>
<protein>
    <submittedName>
        <fullName evidence="2">Uncharacterized protein</fullName>
    </submittedName>
</protein>
<dbReference type="Gramene" id="KCW48844">
    <property type="protein sequence ID" value="KCW48844"/>
    <property type="gene ID" value="EUGRSUZ_K02479"/>
</dbReference>
<name>A0A059A532_EUCGR</name>
<keyword evidence="1" id="KW-1133">Transmembrane helix</keyword>
<keyword evidence="1" id="KW-0812">Transmembrane</keyword>
<evidence type="ECO:0000256" key="1">
    <source>
        <dbReference type="SAM" id="Phobius"/>
    </source>
</evidence>